<name>A0ACC0D4A5_9PEZI</name>
<gene>
    <name evidence="1" type="ORF">F4821DRAFT_236387</name>
</gene>
<organism evidence="1 2">
    <name type="scientific">Hypoxylon rubiginosum</name>
    <dbReference type="NCBI Taxonomy" id="110542"/>
    <lineage>
        <taxon>Eukaryota</taxon>
        <taxon>Fungi</taxon>
        <taxon>Dikarya</taxon>
        <taxon>Ascomycota</taxon>
        <taxon>Pezizomycotina</taxon>
        <taxon>Sordariomycetes</taxon>
        <taxon>Xylariomycetidae</taxon>
        <taxon>Xylariales</taxon>
        <taxon>Hypoxylaceae</taxon>
        <taxon>Hypoxylon</taxon>
    </lineage>
</organism>
<evidence type="ECO:0000313" key="1">
    <source>
        <dbReference type="EMBL" id="KAI6087398.1"/>
    </source>
</evidence>
<evidence type="ECO:0000313" key="2">
    <source>
        <dbReference type="Proteomes" id="UP001497680"/>
    </source>
</evidence>
<protein>
    <submittedName>
        <fullName evidence="1">Short chain dehydrogenase/ reductase</fullName>
    </submittedName>
</protein>
<sequence>MAPISGQCILVIGGSSGIGFSVAKLALAESVRVVIASSNETKIRYAITRLKEEFPAGNVSGFTIDLAGEDPETQLEKLFSHASALGPLDHIVYTAGRAEAKPIAEVDLESAIRLARVPFFVPVLVAKLAPKYLRSKYTSSITFTSGQVAEKPIPGYSLLSGYATALHGLARNLAVDLAPLRVNVVAPGPTETELWGNYRDILRKAASEGSLTGRPGSPDDVAEAYIYLMKNVDATGAIVSSNGGTILK</sequence>
<comment type="caution">
    <text evidence="1">The sequence shown here is derived from an EMBL/GenBank/DDBJ whole genome shotgun (WGS) entry which is preliminary data.</text>
</comment>
<reference evidence="1 2" key="1">
    <citation type="journal article" date="2022" name="New Phytol.">
        <title>Ecological generalism drives hyperdiversity of secondary metabolite gene clusters in xylarialean endophytes.</title>
        <authorList>
            <person name="Franco M.E.E."/>
            <person name="Wisecaver J.H."/>
            <person name="Arnold A.E."/>
            <person name="Ju Y.M."/>
            <person name="Slot J.C."/>
            <person name="Ahrendt S."/>
            <person name="Moore L.P."/>
            <person name="Eastman K.E."/>
            <person name="Scott K."/>
            <person name="Konkel Z."/>
            <person name="Mondo S.J."/>
            <person name="Kuo A."/>
            <person name="Hayes R.D."/>
            <person name="Haridas S."/>
            <person name="Andreopoulos B."/>
            <person name="Riley R."/>
            <person name="LaButti K."/>
            <person name="Pangilinan J."/>
            <person name="Lipzen A."/>
            <person name="Amirebrahimi M."/>
            <person name="Yan J."/>
            <person name="Adam C."/>
            <person name="Keymanesh K."/>
            <person name="Ng V."/>
            <person name="Louie K."/>
            <person name="Northen T."/>
            <person name="Drula E."/>
            <person name="Henrissat B."/>
            <person name="Hsieh H.M."/>
            <person name="Youens-Clark K."/>
            <person name="Lutzoni F."/>
            <person name="Miadlikowska J."/>
            <person name="Eastwood D.C."/>
            <person name="Hamelin R.C."/>
            <person name="Grigoriev I.V."/>
            <person name="U'Ren J.M."/>
        </authorList>
    </citation>
    <scope>NUCLEOTIDE SEQUENCE [LARGE SCALE GENOMIC DNA]</scope>
    <source>
        <strain evidence="1 2">ER1909</strain>
    </source>
</reference>
<accession>A0ACC0D4A5</accession>
<dbReference type="Proteomes" id="UP001497680">
    <property type="component" value="Unassembled WGS sequence"/>
</dbReference>
<dbReference type="EMBL" id="MU394308">
    <property type="protein sequence ID" value="KAI6087398.1"/>
    <property type="molecule type" value="Genomic_DNA"/>
</dbReference>
<keyword evidence="2" id="KW-1185">Reference proteome</keyword>
<proteinExistence type="predicted"/>